<comment type="function">
    <text evidence="2">Catalyzes the methylthiolation of N6-(dimethylallyl)adenosine (i(6)A), leading to the formation of 2-methylthio-N6-(dimethylallyl)adenosine (ms(2)i(6)A) at position 37 in tRNAs that read codons beginning with uridine.</text>
</comment>
<dbReference type="SFLD" id="SFLDS00029">
    <property type="entry name" value="Radical_SAM"/>
    <property type="match status" value="1"/>
</dbReference>
<dbReference type="Pfam" id="PF04055">
    <property type="entry name" value="Radical_SAM"/>
    <property type="match status" value="1"/>
</dbReference>
<dbReference type="STRING" id="1236989.JCM15548_1840"/>
<evidence type="ECO:0000256" key="4">
    <source>
        <dbReference type="ARBA" id="ARBA00022490"/>
    </source>
</evidence>
<name>A0A0E9LSZ8_9BACT</name>
<sequence length="460" mass="51829">MNHADAERVQAVMAKLGYGVTDKEEEADVIGIIACSVRQKAIDKVYSKISKWNKWKNKKNLVTFVSGCILPDDQQKFLKLFDLVFDMKELSSFPIMLSQYGVTTPVSNTPRVHDADMEEVARPASVAEKLNLAGARPVSKVAAPPQTWEVEPVYNSSFEAFIPIQNGCNKFCTFCAVPYTRGREVSRPSADILEEARNLIEKGYKSITLLGQNVNSYGLDKKGEEISFAALLDRLGGMADASGQDVWIYYTSPHPRDMTRDVIEAMARHRSLAKQVHLPVQSGDDKVLIRMNRKHSMARYREVVGWIHDLLPTATLFTDVIVGFTGETDEQFEKTRAAMREFKYNMAYIAMYSPRPGAASFAWQDDIPHTVKKERYAQLTEDLEKEAIVHTKKMKDQMIRILVRGKDRKDGYLSGHTEGKIVVRFASDDESLIGTFVDVKIESVRPFSVEGELVTEKVAI</sequence>
<organism evidence="14 15">
    <name type="scientific">Geofilum rubicundum JCM 15548</name>
    <dbReference type="NCBI Taxonomy" id="1236989"/>
    <lineage>
        <taxon>Bacteria</taxon>
        <taxon>Pseudomonadati</taxon>
        <taxon>Bacteroidota</taxon>
        <taxon>Bacteroidia</taxon>
        <taxon>Marinilabiliales</taxon>
        <taxon>Marinilabiliaceae</taxon>
        <taxon>Geofilum</taxon>
    </lineage>
</organism>
<dbReference type="PANTHER" id="PTHR43020">
    <property type="entry name" value="CDK5 REGULATORY SUBUNIT-ASSOCIATED PROTEIN 1"/>
    <property type="match status" value="1"/>
</dbReference>
<keyword evidence="7" id="KW-0479">Metal-binding</keyword>
<evidence type="ECO:0000259" key="13">
    <source>
        <dbReference type="PROSITE" id="PS51918"/>
    </source>
</evidence>
<dbReference type="InterPro" id="IPR038135">
    <property type="entry name" value="Methylthiotransferase_N_sf"/>
</dbReference>
<evidence type="ECO:0000256" key="2">
    <source>
        <dbReference type="ARBA" id="ARBA00003234"/>
    </source>
</evidence>
<dbReference type="InterPro" id="IPR058240">
    <property type="entry name" value="rSAM_sf"/>
</dbReference>
<dbReference type="SUPFAM" id="SSF102114">
    <property type="entry name" value="Radical SAM enzymes"/>
    <property type="match status" value="1"/>
</dbReference>
<dbReference type="InterPro" id="IPR023404">
    <property type="entry name" value="rSAM_horseshoe"/>
</dbReference>
<gene>
    <name evidence="14" type="ORF">JCM15548_1840</name>
</gene>
<dbReference type="Proteomes" id="UP000032900">
    <property type="component" value="Unassembled WGS sequence"/>
</dbReference>
<accession>A0A0E9LSZ8</accession>
<dbReference type="InterPro" id="IPR007197">
    <property type="entry name" value="rSAM"/>
</dbReference>
<dbReference type="GO" id="GO:0051539">
    <property type="term" value="F:4 iron, 4 sulfur cluster binding"/>
    <property type="evidence" value="ECO:0007669"/>
    <property type="project" value="UniProtKB-KW"/>
</dbReference>
<dbReference type="SMART" id="SM00729">
    <property type="entry name" value="Elp3"/>
    <property type="match status" value="1"/>
</dbReference>
<keyword evidence="15" id="KW-1185">Reference proteome</keyword>
<evidence type="ECO:0000256" key="3">
    <source>
        <dbReference type="ARBA" id="ARBA00022485"/>
    </source>
</evidence>
<keyword evidence="8" id="KW-0408">Iron</keyword>
<dbReference type="InterPro" id="IPR002792">
    <property type="entry name" value="TRAM_dom"/>
</dbReference>
<comment type="caution">
    <text evidence="14">The sequence shown here is derived from an EMBL/GenBank/DDBJ whole genome shotgun (WGS) entry which is preliminary data.</text>
</comment>
<keyword evidence="5 14" id="KW-0808">Transferase</keyword>
<feature type="domain" description="Radical SAM core" evidence="13">
    <location>
        <begin position="154"/>
        <end position="392"/>
    </location>
</feature>
<evidence type="ECO:0000259" key="11">
    <source>
        <dbReference type="PROSITE" id="PS50926"/>
    </source>
</evidence>
<evidence type="ECO:0000256" key="1">
    <source>
        <dbReference type="ARBA" id="ARBA00001966"/>
    </source>
</evidence>
<dbReference type="PANTHER" id="PTHR43020:SF2">
    <property type="entry name" value="MITOCHONDRIAL TRNA METHYLTHIOTRANSFERASE CDK5RAP1"/>
    <property type="match status" value="1"/>
</dbReference>
<dbReference type="InterPro" id="IPR005839">
    <property type="entry name" value="Methylthiotransferase"/>
</dbReference>
<keyword evidence="4" id="KW-0963">Cytoplasm</keyword>
<dbReference type="AlphaFoldDB" id="A0A0E9LSZ8"/>
<dbReference type="Pfam" id="PF00919">
    <property type="entry name" value="UPF0004"/>
    <property type="match status" value="1"/>
</dbReference>
<dbReference type="SFLD" id="SFLDG01082">
    <property type="entry name" value="B12-binding_domain_containing"/>
    <property type="match status" value="1"/>
</dbReference>
<dbReference type="PROSITE" id="PS51918">
    <property type="entry name" value="RADICAL_SAM"/>
    <property type="match status" value="1"/>
</dbReference>
<dbReference type="EMBL" id="BAZW01000004">
    <property type="protein sequence ID" value="GAO28717.1"/>
    <property type="molecule type" value="Genomic_DNA"/>
</dbReference>
<dbReference type="FunFam" id="3.80.30.20:FF:000001">
    <property type="entry name" value="tRNA-2-methylthio-N(6)-dimethylallyladenosine synthase 2"/>
    <property type="match status" value="1"/>
</dbReference>
<feature type="domain" description="TRAM" evidence="11">
    <location>
        <begin position="392"/>
        <end position="455"/>
    </location>
</feature>
<evidence type="ECO:0000256" key="9">
    <source>
        <dbReference type="ARBA" id="ARBA00023014"/>
    </source>
</evidence>
<reference evidence="14 15" key="1">
    <citation type="journal article" date="2015" name="Microbes Environ.">
        <title>Distribution and evolution of nitrogen fixation genes in the phylum bacteroidetes.</title>
        <authorList>
            <person name="Inoue J."/>
            <person name="Oshima K."/>
            <person name="Suda W."/>
            <person name="Sakamoto M."/>
            <person name="Iino T."/>
            <person name="Noda S."/>
            <person name="Hongoh Y."/>
            <person name="Hattori M."/>
            <person name="Ohkuma M."/>
        </authorList>
    </citation>
    <scope>NUCLEOTIDE SEQUENCE [LARGE SCALE GENOMIC DNA]</scope>
    <source>
        <strain evidence="14">JCM 15548</strain>
    </source>
</reference>
<dbReference type="NCBIfam" id="TIGR00089">
    <property type="entry name" value="MiaB/RimO family radical SAM methylthiotransferase"/>
    <property type="match status" value="1"/>
</dbReference>
<comment type="cofactor">
    <cofactor evidence="1">
        <name>[4Fe-4S] cluster</name>
        <dbReference type="ChEBI" id="CHEBI:49883"/>
    </cofactor>
</comment>
<evidence type="ECO:0000259" key="12">
    <source>
        <dbReference type="PROSITE" id="PS51449"/>
    </source>
</evidence>
<evidence type="ECO:0000313" key="14">
    <source>
        <dbReference type="EMBL" id="GAO28717.1"/>
    </source>
</evidence>
<protein>
    <recommendedName>
        <fullName evidence="10">tRNA-2-methylthio-N(6)-dimethylallyladenosine synthase</fullName>
        <ecNumber evidence="10">2.8.4.3</ecNumber>
    </recommendedName>
</protein>
<dbReference type="InterPro" id="IPR013848">
    <property type="entry name" value="Methylthiotransferase_N"/>
</dbReference>
<dbReference type="Gene3D" id="3.80.30.20">
    <property type="entry name" value="tm_1862 like domain"/>
    <property type="match status" value="1"/>
</dbReference>
<dbReference type="Gene3D" id="3.40.50.12160">
    <property type="entry name" value="Methylthiotransferase, N-terminal domain"/>
    <property type="match status" value="1"/>
</dbReference>
<dbReference type="PROSITE" id="PS51449">
    <property type="entry name" value="MTTASE_N"/>
    <property type="match status" value="1"/>
</dbReference>
<evidence type="ECO:0000256" key="10">
    <source>
        <dbReference type="ARBA" id="ARBA00033765"/>
    </source>
</evidence>
<dbReference type="InterPro" id="IPR020612">
    <property type="entry name" value="Methylthiotransferase_CS"/>
</dbReference>
<evidence type="ECO:0000256" key="5">
    <source>
        <dbReference type="ARBA" id="ARBA00022679"/>
    </source>
</evidence>
<dbReference type="Pfam" id="PF01938">
    <property type="entry name" value="TRAM"/>
    <property type="match status" value="1"/>
</dbReference>
<proteinExistence type="predicted"/>
<feature type="domain" description="MTTase N-terminal" evidence="12">
    <location>
        <begin position="1"/>
        <end position="102"/>
    </location>
</feature>
<keyword evidence="6" id="KW-0949">S-adenosyl-L-methionine</keyword>
<dbReference type="PROSITE" id="PS01278">
    <property type="entry name" value="MTTASE_RADICAL"/>
    <property type="match status" value="1"/>
</dbReference>
<evidence type="ECO:0000313" key="15">
    <source>
        <dbReference type="Proteomes" id="UP000032900"/>
    </source>
</evidence>
<dbReference type="EC" id="2.8.4.3" evidence="10"/>
<dbReference type="SFLD" id="SFLDG01061">
    <property type="entry name" value="methylthiotransferase"/>
    <property type="match status" value="1"/>
</dbReference>
<dbReference type="PROSITE" id="PS50926">
    <property type="entry name" value="TRAM"/>
    <property type="match status" value="1"/>
</dbReference>
<keyword evidence="3" id="KW-0004">4Fe-4S</keyword>
<dbReference type="GO" id="GO:0005829">
    <property type="term" value="C:cytosol"/>
    <property type="evidence" value="ECO:0007669"/>
    <property type="project" value="TreeGrafter"/>
</dbReference>
<evidence type="ECO:0000256" key="8">
    <source>
        <dbReference type="ARBA" id="ARBA00023004"/>
    </source>
</evidence>
<dbReference type="GO" id="GO:0035597">
    <property type="term" value="F:tRNA-2-methylthio-N(6)-dimethylallyladenosine(37) synthase activity"/>
    <property type="evidence" value="ECO:0007669"/>
    <property type="project" value="UniProtKB-EC"/>
</dbReference>
<evidence type="ECO:0000256" key="6">
    <source>
        <dbReference type="ARBA" id="ARBA00022691"/>
    </source>
</evidence>
<dbReference type="GO" id="GO:0046872">
    <property type="term" value="F:metal ion binding"/>
    <property type="evidence" value="ECO:0007669"/>
    <property type="project" value="UniProtKB-KW"/>
</dbReference>
<dbReference type="CDD" id="cd01335">
    <property type="entry name" value="Radical_SAM"/>
    <property type="match status" value="1"/>
</dbReference>
<dbReference type="InterPro" id="IPR006638">
    <property type="entry name" value="Elp3/MiaA/NifB-like_rSAM"/>
</dbReference>
<evidence type="ECO:0000256" key="7">
    <source>
        <dbReference type="ARBA" id="ARBA00022723"/>
    </source>
</evidence>
<keyword evidence="9" id="KW-0411">Iron-sulfur</keyword>